<keyword evidence="1" id="KW-0812">Transmembrane</keyword>
<keyword evidence="3" id="KW-1185">Reference proteome</keyword>
<dbReference type="AlphaFoldDB" id="A0A418VHJ2"/>
<sequence>MLWLGVLMVIGGFLTQRWVGKRQFERRNSSGLQEFKSYDAAVGTQAAEKLLLIMARIAIFIGAIVIGSVLLVNRM</sequence>
<gene>
    <name evidence="2" type="ORF">D3875_00685</name>
</gene>
<keyword evidence="1" id="KW-0472">Membrane</keyword>
<protein>
    <recommendedName>
        <fullName evidence="4">Molybdenum ABC transporter permease</fullName>
    </recommendedName>
</protein>
<reference evidence="2 3" key="1">
    <citation type="submission" date="2018-09" db="EMBL/GenBank/DDBJ databases">
        <authorList>
            <person name="Zhu H."/>
        </authorList>
    </citation>
    <scope>NUCLEOTIDE SEQUENCE [LARGE SCALE GENOMIC DNA]</scope>
    <source>
        <strain evidence="2 3">K2S05-167</strain>
    </source>
</reference>
<dbReference type="OrthoDB" id="1376305at2"/>
<proteinExistence type="predicted"/>
<keyword evidence="1" id="KW-1133">Transmembrane helix</keyword>
<dbReference type="RefSeq" id="WP_119760068.1">
    <property type="nucleotide sequence ID" value="NZ_QYUJ01000004.1"/>
</dbReference>
<feature type="transmembrane region" description="Helical" evidence="1">
    <location>
        <begin position="50"/>
        <end position="72"/>
    </location>
</feature>
<evidence type="ECO:0000313" key="2">
    <source>
        <dbReference type="EMBL" id="RJF75598.1"/>
    </source>
</evidence>
<evidence type="ECO:0000256" key="1">
    <source>
        <dbReference type="SAM" id="Phobius"/>
    </source>
</evidence>
<dbReference type="EMBL" id="QYUJ01000004">
    <property type="protein sequence ID" value="RJF75598.1"/>
    <property type="molecule type" value="Genomic_DNA"/>
</dbReference>
<organism evidence="2 3">
    <name type="scientific">Deinococcus cavernae</name>
    <dbReference type="NCBI Taxonomy" id="2320857"/>
    <lineage>
        <taxon>Bacteria</taxon>
        <taxon>Thermotogati</taxon>
        <taxon>Deinococcota</taxon>
        <taxon>Deinococci</taxon>
        <taxon>Deinococcales</taxon>
        <taxon>Deinococcaceae</taxon>
        <taxon>Deinococcus</taxon>
    </lineage>
</organism>
<evidence type="ECO:0000313" key="3">
    <source>
        <dbReference type="Proteomes" id="UP000286287"/>
    </source>
</evidence>
<accession>A0A418VHJ2</accession>
<name>A0A418VHJ2_9DEIO</name>
<evidence type="ECO:0008006" key="4">
    <source>
        <dbReference type="Google" id="ProtNLM"/>
    </source>
</evidence>
<dbReference type="Proteomes" id="UP000286287">
    <property type="component" value="Unassembled WGS sequence"/>
</dbReference>
<comment type="caution">
    <text evidence="2">The sequence shown here is derived from an EMBL/GenBank/DDBJ whole genome shotgun (WGS) entry which is preliminary data.</text>
</comment>